<dbReference type="EMBL" id="AP023367">
    <property type="protein sequence ID" value="BCJ93619.1"/>
    <property type="molecule type" value="Genomic_DNA"/>
</dbReference>
<organism evidence="1 2">
    <name type="scientific">Anaerocolumna cellulosilytica</name>
    <dbReference type="NCBI Taxonomy" id="433286"/>
    <lineage>
        <taxon>Bacteria</taxon>
        <taxon>Bacillati</taxon>
        <taxon>Bacillota</taxon>
        <taxon>Clostridia</taxon>
        <taxon>Lachnospirales</taxon>
        <taxon>Lachnospiraceae</taxon>
        <taxon>Anaerocolumna</taxon>
    </lineage>
</organism>
<evidence type="ECO:0000313" key="2">
    <source>
        <dbReference type="Proteomes" id="UP000515561"/>
    </source>
</evidence>
<protein>
    <submittedName>
        <fullName evidence="1">Uncharacterized protein</fullName>
    </submittedName>
</protein>
<name>A0A6S6QX46_9FIRM</name>
<dbReference type="RefSeq" id="WP_184092977.1">
    <property type="nucleotide sequence ID" value="NZ_AP023367.1"/>
</dbReference>
<sequence>MTEEVNNFNTDLKDLFVNNKFDELTEQLAKSEVAIIEEIIMHNYSIIKKYYEEEKFNLLVQYMRFVAYSSFLCEYGAKNSIIPSEEFDAMNLIFMNIHEYVTQIRNS</sequence>
<gene>
    <name evidence="1" type="ORF">acsn021_11880</name>
</gene>
<dbReference type="KEGG" id="acel:acsn021_11880"/>
<dbReference type="AlphaFoldDB" id="A0A6S6QX46"/>
<keyword evidence="2" id="KW-1185">Reference proteome</keyword>
<dbReference type="Proteomes" id="UP000515561">
    <property type="component" value="Chromosome"/>
</dbReference>
<reference evidence="1 2" key="1">
    <citation type="journal article" date="2016" name="Int. J. Syst. Evol. Microbiol.">
        <title>Descriptions of Anaerotaenia torta gen. nov., sp. nov. and Anaerocolumna cellulosilytica gen. nov., sp. nov. isolated from a methanogenic reactor of cattle waste.</title>
        <authorList>
            <person name="Uek A."/>
            <person name="Ohtaki Y."/>
            <person name="Kaku N."/>
            <person name="Ueki K."/>
        </authorList>
    </citation>
    <scope>NUCLEOTIDE SEQUENCE [LARGE SCALE GENOMIC DNA]</scope>
    <source>
        <strain evidence="1 2">SN021</strain>
    </source>
</reference>
<proteinExistence type="predicted"/>
<evidence type="ECO:0000313" key="1">
    <source>
        <dbReference type="EMBL" id="BCJ93619.1"/>
    </source>
</evidence>
<accession>A0A6S6QX46</accession>